<dbReference type="GeneID" id="11539945"/>
<dbReference type="GO" id="GO:0006412">
    <property type="term" value="P:translation"/>
    <property type="evidence" value="ECO:0007669"/>
    <property type="project" value="InterPro"/>
</dbReference>
<reference evidence="5" key="1">
    <citation type="journal article" date="2014" name="Mol. Phylogenet. Evol.">
        <title>Massive difference in synonymous substitution rates among mitochondrial, plastid, and nuclear genes of Phaeocystis algae.</title>
        <authorList>
            <person name="Smith D.R."/>
            <person name="Arrigo K.R."/>
            <person name="Alderkamp A.C."/>
            <person name="Allen A.E."/>
        </authorList>
    </citation>
    <scope>NUCLEOTIDE SEQUENCE</scope>
    <source>
        <strain evidence="5">CCMP1374</strain>
    </source>
</reference>
<dbReference type="PANTHER" id="PTHR19836:SF19">
    <property type="entry name" value="SMALL RIBOSOMAL SUBUNIT PROTEIN US14M"/>
    <property type="match status" value="1"/>
</dbReference>
<dbReference type="Gene3D" id="1.10.287.1480">
    <property type="match status" value="1"/>
</dbReference>
<dbReference type="EMBL" id="JN117275">
    <property type="protein sequence ID" value="AEK26813.1"/>
    <property type="molecule type" value="Genomic_DNA"/>
</dbReference>
<dbReference type="InterPro" id="IPR023036">
    <property type="entry name" value="Ribosomal_uS14_bac/plastid"/>
</dbReference>
<dbReference type="FunFam" id="1.10.287.1480:FF:000001">
    <property type="entry name" value="30S ribosomal protein S14"/>
    <property type="match status" value="1"/>
</dbReference>
<geneLocation type="plastid" evidence="5"/>
<evidence type="ECO:0000313" key="5">
    <source>
        <dbReference type="EMBL" id="AEK26813.1"/>
    </source>
</evidence>
<dbReference type="NCBIfam" id="NF006477">
    <property type="entry name" value="PRK08881.1"/>
    <property type="match status" value="1"/>
</dbReference>
<evidence type="ECO:0000256" key="4">
    <source>
        <dbReference type="ARBA" id="ARBA00035247"/>
    </source>
</evidence>
<dbReference type="Pfam" id="PF00253">
    <property type="entry name" value="Ribosomal_S14"/>
    <property type="match status" value="1"/>
</dbReference>
<dbReference type="RefSeq" id="YP_005088709.1">
    <property type="nucleotide sequence ID" value="NC_016703.2"/>
</dbReference>
<keyword evidence="2 5" id="KW-0689">Ribosomal protein</keyword>
<dbReference type="GO" id="GO:0015935">
    <property type="term" value="C:small ribosomal subunit"/>
    <property type="evidence" value="ECO:0007669"/>
    <property type="project" value="TreeGrafter"/>
</dbReference>
<comment type="similarity">
    <text evidence="1">Belongs to the universal ribosomal protein uS14 family.</text>
</comment>
<organism evidence="5">
    <name type="scientific">Phaeocystis antarctica</name>
    <dbReference type="NCBI Taxonomy" id="33657"/>
    <lineage>
        <taxon>Eukaryota</taxon>
        <taxon>Haptista</taxon>
        <taxon>Haptophyta</taxon>
        <taxon>Prymnesiophyceae</taxon>
        <taxon>Phaeocystales</taxon>
        <taxon>Phaeocystaceae</taxon>
        <taxon>Phaeocystis</taxon>
    </lineage>
</organism>
<dbReference type="HAMAP" id="MF_00537">
    <property type="entry name" value="Ribosomal_uS14_1"/>
    <property type="match status" value="1"/>
</dbReference>
<dbReference type="InterPro" id="IPR001209">
    <property type="entry name" value="Ribosomal_uS14"/>
</dbReference>
<dbReference type="PROSITE" id="PS00527">
    <property type="entry name" value="RIBOSOMAL_S14"/>
    <property type="match status" value="1"/>
</dbReference>
<evidence type="ECO:0000256" key="1">
    <source>
        <dbReference type="ARBA" id="ARBA00009083"/>
    </source>
</evidence>
<evidence type="ECO:0000256" key="2">
    <source>
        <dbReference type="ARBA" id="ARBA00022980"/>
    </source>
</evidence>
<keyword evidence="3" id="KW-0687">Ribonucleoprotein</keyword>
<dbReference type="SUPFAM" id="SSF57716">
    <property type="entry name" value="Glucocorticoid receptor-like (DNA-binding domain)"/>
    <property type="match status" value="1"/>
</dbReference>
<dbReference type="GO" id="GO:0005737">
    <property type="term" value="C:cytoplasm"/>
    <property type="evidence" value="ECO:0007669"/>
    <property type="project" value="UniProtKB-ARBA"/>
</dbReference>
<proteinExistence type="inferred from homology"/>
<protein>
    <recommendedName>
        <fullName evidence="4">Small ribosomal subunit protein uS14c</fullName>
    </recommendedName>
</protein>
<name>G9FIB8_9EUKA</name>
<dbReference type="InterPro" id="IPR018271">
    <property type="entry name" value="Ribosomal_uS14_CS"/>
</dbReference>
<gene>
    <name evidence="5" type="primary">rps14</name>
</gene>
<keyword evidence="5" id="KW-0934">Plastid</keyword>
<dbReference type="PANTHER" id="PTHR19836">
    <property type="entry name" value="30S RIBOSOMAL PROTEIN S14"/>
    <property type="match status" value="1"/>
</dbReference>
<accession>G9FIB8</accession>
<dbReference type="AlphaFoldDB" id="G9FIB8"/>
<sequence>MAKQSMIQREIKRENLIAKYETKREVLKQQLNSDDGYKVKLQIYKKFEKIPRNSSAVRHRNRCWVTGRSRGFYRDFGLSRHVVREMAHEGIIPGLKKSSW</sequence>
<evidence type="ECO:0000256" key="3">
    <source>
        <dbReference type="ARBA" id="ARBA00023274"/>
    </source>
</evidence>
<dbReference type="GO" id="GO:0003735">
    <property type="term" value="F:structural constituent of ribosome"/>
    <property type="evidence" value="ECO:0007669"/>
    <property type="project" value="InterPro"/>
</dbReference>